<protein>
    <submittedName>
        <fullName evidence="2">Uncharacterized protein</fullName>
    </submittedName>
</protein>
<comment type="caution">
    <text evidence="2">The sequence shown here is derived from an EMBL/GenBank/DDBJ whole genome shotgun (WGS) entry which is preliminary data.</text>
</comment>
<gene>
    <name evidence="2" type="ORF">ONE63_000599</name>
</gene>
<dbReference type="AlphaFoldDB" id="A0AAV7Y2F8"/>
<reference evidence="2" key="1">
    <citation type="submission" date="2022-12" db="EMBL/GenBank/DDBJ databases">
        <title>Chromosome-level genome assembly of the bean flower thrips Megalurothrips usitatus.</title>
        <authorList>
            <person name="Ma L."/>
            <person name="Liu Q."/>
            <person name="Li H."/>
            <person name="Cai W."/>
        </authorList>
    </citation>
    <scope>NUCLEOTIDE SEQUENCE</scope>
    <source>
        <strain evidence="2">Cailab_2022a</strain>
    </source>
</reference>
<feature type="region of interest" description="Disordered" evidence="1">
    <location>
        <begin position="249"/>
        <end position="313"/>
    </location>
</feature>
<sequence length="883" mass="100167">MQSSCDMMNNSGHNQDWKRGKMKYYIETIFKPPENLTYPNFQSGSNNCSFSADSGQSGEYVVIDMKSVFQQVSQLVKCRRCAGDVIFSRAQIVGLGFKLVVNCQNCGEVGRIDSSKIIGPTSNDYEVNARNEQACQYLAGMSVSHTSMTNQTMMNSQGQYYGSPLVRNIPATDIRLAESGGMQYQEHQQHPQNMQGYYPQTQWHNQNVFHNQHQASMGMHQGGSWQMGSENHIPVPEVKVECIQDEIDSEADEDEDDDDEDSEGVPQLSGFENMHDIQRQADSRASSDYSSKGRRRAIKKERGEGQRLTSDTPLPNFSSYVLAELAKPAPKMSVVLPPCKAHIIAVTGDEYPTKKEYEVFSLKMILAFPSLKDPDTDHGFERFKKSLSASFRSRRSYENNIKPNRVSKRSFEWRPPSSAGSLSTDADPNCDLSFNQPSTSASNMDRLDDEEHSRDMERSYGDSDSENSELSANTSHHNDGQRRKRRKIVKKLRGEGQSITSETPLPDFSVDVLTELAKPTPRMSVVLPPCKAHIVAVTGDEYPTKKEYEVFSLKMIMAFPSLKDPDTEYGFERFKKSLSSSFRARRSYEKNIKPGKGKRVLVQEPMPPIDVSLHRSLLPPAYDEEMRTADEELTRTNCNTEPDKAKYLIEKSFNHRRKIVSSAGFDDQIFLQTYQHLSICDMLLYEYSLIVSIGIQELRANFDEGLLVLSKMLWETSQFSNIDEDLRKVQVLVQLQEHFLNQRHIRVDPNTKPLFVIKDEMAAFNDGDTSFRGTLVPCALVLSQGGRISKLMITHKDRIVLEKYDASAFDACSSLLAFFFILNIKYPPVYLDNLKALERLLNKKLSLSSLQTTISSPYSNYVKLYDAKLKEVLPYFKPTVPHV</sequence>
<feature type="compositionally biased region" description="Basic and acidic residues" evidence="1">
    <location>
        <begin position="445"/>
        <end position="461"/>
    </location>
</feature>
<proteinExistence type="predicted"/>
<feature type="compositionally biased region" description="Basic and acidic residues" evidence="1">
    <location>
        <begin position="273"/>
        <end position="282"/>
    </location>
</feature>
<keyword evidence="3" id="KW-1185">Reference proteome</keyword>
<evidence type="ECO:0000313" key="2">
    <source>
        <dbReference type="EMBL" id="KAJ1531962.1"/>
    </source>
</evidence>
<dbReference type="EMBL" id="JAPTSV010000001">
    <property type="protein sequence ID" value="KAJ1531962.1"/>
    <property type="molecule type" value="Genomic_DNA"/>
</dbReference>
<dbReference type="PANTHER" id="PTHR31025:SF9">
    <property type="entry name" value="SI:DKEY-286J15.1"/>
    <property type="match status" value="1"/>
</dbReference>
<organism evidence="2 3">
    <name type="scientific">Megalurothrips usitatus</name>
    <name type="common">bean blossom thrips</name>
    <dbReference type="NCBI Taxonomy" id="439358"/>
    <lineage>
        <taxon>Eukaryota</taxon>
        <taxon>Metazoa</taxon>
        <taxon>Ecdysozoa</taxon>
        <taxon>Arthropoda</taxon>
        <taxon>Hexapoda</taxon>
        <taxon>Insecta</taxon>
        <taxon>Pterygota</taxon>
        <taxon>Neoptera</taxon>
        <taxon>Paraneoptera</taxon>
        <taxon>Thysanoptera</taxon>
        <taxon>Terebrantia</taxon>
        <taxon>Thripoidea</taxon>
        <taxon>Thripidae</taxon>
        <taxon>Megalurothrips</taxon>
    </lineage>
</organism>
<feature type="compositionally biased region" description="Acidic residues" evidence="1">
    <location>
        <begin position="249"/>
        <end position="263"/>
    </location>
</feature>
<evidence type="ECO:0000313" key="3">
    <source>
        <dbReference type="Proteomes" id="UP001075354"/>
    </source>
</evidence>
<dbReference type="Proteomes" id="UP001075354">
    <property type="component" value="Chromosome 1"/>
</dbReference>
<dbReference type="PANTHER" id="PTHR31025">
    <property type="entry name" value="SI:CH211-196P9.1-RELATED"/>
    <property type="match status" value="1"/>
</dbReference>
<feature type="region of interest" description="Disordered" evidence="1">
    <location>
        <begin position="408"/>
        <end position="485"/>
    </location>
</feature>
<evidence type="ECO:0000256" key="1">
    <source>
        <dbReference type="SAM" id="MobiDB-lite"/>
    </source>
</evidence>
<feature type="compositionally biased region" description="Polar residues" evidence="1">
    <location>
        <begin position="418"/>
        <end position="443"/>
    </location>
</feature>
<name>A0AAV7Y2F8_9NEOP</name>
<accession>A0AAV7Y2F8</accession>